<evidence type="ECO:0000313" key="2">
    <source>
        <dbReference type="EMBL" id="TWT96765.1"/>
    </source>
</evidence>
<organism evidence="2 3">
    <name type="scientific">Botrimarina colliarenosi</name>
    <dbReference type="NCBI Taxonomy" id="2528001"/>
    <lineage>
        <taxon>Bacteria</taxon>
        <taxon>Pseudomonadati</taxon>
        <taxon>Planctomycetota</taxon>
        <taxon>Planctomycetia</taxon>
        <taxon>Pirellulales</taxon>
        <taxon>Lacipirellulaceae</taxon>
        <taxon>Botrimarina</taxon>
    </lineage>
</organism>
<dbReference type="Proteomes" id="UP000317421">
    <property type="component" value="Unassembled WGS sequence"/>
</dbReference>
<comment type="caution">
    <text evidence="2">The sequence shown here is derived from an EMBL/GenBank/DDBJ whole genome shotgun (WGS) entry which is preliminary data.</text>
</comment>
<name>A0A5C6AC92_9BACT</name>
<proteinExistence type="predicted"/>
<keyword evidence="3" id="KW-1185">Reference proteome</keyword>
<evidence type="ECO:0000256" key="1">
    <source>
        <dbReference type="SAM" id="MobiDB-lite"/>
    </source>
</evidence>
<sequence>MTNNVMSAEQKREAVLIVSVGCDRETAARYVGCRLEQLNEELANDGSFAAELRHAEAGSELTHMRNIQQAARDERHWRASVWWLERRLPERYARREAGSVTRRDLLRFLGSVASGVAAAVRNEEDRQRVLDSLGELAEALNDPLHLETTSSMSEVEDDDRTEATCPTT</sequence>
<feature type="region of interest" description="Disordered" evidence="1">
    <location>
        <begin position="144"/>
        <end position="168"/>
    </location>
</feature>
<protein>
    <submittedName>
        <fullName evidence="2">Uncharacterized protein</fullName>
    </submittedName>
</protein>
<dbReference type="EMBL" id="SJPR01000003">
    <property type="protein sequence ID" value="TWT96765.1"/>
    <property type="molecule type" value="Genomic_DNA"/>
</dbReference>
<dbReference type="AlphaFoldDB" id="A0A5C6AC92"/>
<reference evidence="2 3" key="1">
    <citation type="submission" date="2019-02" db="EMBL/GenBank/DDBJ databases">
        <title>Deep-cultivation of Planctomycetes and their phenomic and genomic characterization uncovers novel biology.</title>
        <authorList>
            <person name="Wiegand S."/>
            <person name="Jogler M."/>
            <person name="Boedeker C."/>
            <person name="Pinto D."/>
            <person name="Vollmers J."/>
            <person name="Rivas-Marin E."/>
            <person name="Kohn T."/>
            <person name="Peeters S.H."/>
            <person name="Heuer A."/>
            <person name="Rast P."/>
            <person name="Oberbeckmann S."/>
            <person name="Bunk B."/>
            <person name="Jeske O."/>
            <person name="Meyerdierks A."/>
            <person name="Storesund J.E."/>
            <person name="Kallscheuer N."/>
            <person name="Luecker S."/>
            <person name="Lage O.M."/>
            <person name="Pohl T."/>
            <person name="Merkel B.J."/>
            <person name="Hornburger P."/>
            <person name="Mueller R.-W."/>
            <person name="Bruemmer F."/>
            <person name="Labrenz M."/>
            <person name="Spormann A.M."/>
            <person name="Op Den Camp H."/>
            <person name="Overmann J."/>
            <person name="Amann R."/>
            <person name="Jetten M.S.M."/>
            <person name="Mascher T."/>
            <person name="Medema M.H."/>
            <person name="Devos D.P."/>
            <person name="Kaster A.-K."/>
            <person name="Ovreas L."/>
            <person name="Rohde M."/>
            <person name="Galperin M.Y."/>
            <person name="Jogler C."/>
        </authorList>
    </citation>
    <scope>NUCLEOTIDE SEQUENCE [LARGE SCALE GENOMIC DNA]</scope>
    <source>
        <strain evidence="2 3">Pla108</strain>
    </source>
</reference>
<evidence type="ECO:0000313" key="3">
    <source>
        <dbReference type="Proteomes" id="UP000317421"/>
    </source>
</evidence>
<accession>A0A5C6AC92</accession>
<gene>
    <name evidence="2" type="ORF">Pla108_25390</name>
</gene>